<dbReference type="AlphaFoldDB" id="A0A810BMN6"/>
<organism evidence="2">
    <name type="scientific">Bradyrhizobium diazoefficiens</name>
    <dbReference type="NCBI Taxonomy" id="1355477"/>
    <lineage>
        <taxon>Bacteria</taxon>
        <taxon>Pseudomonadati</taxon>
        <taxon>Pseudomonadota</taxon>
        <taxon>Alphaproteobacteria</taxon>
        <taxon>Hyphomicrobiales</taxon>
        <taxon>Nitrobacteraceae</taxon>
        <taxon>Bradyrhizobium</taxon>
    </lineage>
</organism>
<accession>A0A810BMN6</accession>
<feature type="region of interest" description="Disordered" evidence="1">
    <location>
        <begin position="1"/>
        <end position="22"/>
    </location>
</feature>
<protein>
    <submittedName>
        <fullName evidence="2">Uncharacterized protein</fullName>
    </submittedName>
</protein>
<evidence type="ECO:0000313" key="2">
    <source>
        <dbReference type="EMBL" id="BCE76813.1"/>
    </source>
</evidence>
<evidence type="ECO:0000256" key="1">
    <source>
        <dbReference type="SAM" id="MobiDB-lite"/>
    </source>
</evidence>
<name>A0A810BMN6_9BRAD</name>
<gene>
    <name evidence="2" type="ORF">XF8B_69240</name>
</gene>
<sequence>MRRGVRRQRAEPLTNSAPVIPGRAQHEPGIYRAAELVEEWIPGSRCARPGMTAVGQAAISFNTAINAAGAVTFGA</sequence>
<proteinExistence type="predicted"/>
<dbReference type="EMBL" id="AP023097">
    <property type="protein sequence ID" value="BCE76813.1"/>
    <property type="molecule type" value="Genomic_DNA"/>
</dbReference>
<reference evidence="2" key="1">
    <citation type="submission" date="2020-05" db="EMBL/GenBank/DDBJ databases">
        <title>Complete genome sequence of Bradyrhizobium diazoefficiens XF8 isolated from soybean nodule.</title>
        <authorList>
            <person name="Noda R."/>
            <person name="Kakizaki K."/>
            <person name="Minamisawa K."/>
        </authorList>
    </citation>
    <scope>NUCLEOTIDE SEQUENCE</scope>
    <source>
        <strain evidence="2">XF8</strain>
    </source>
</reference>